<keyword evidence="4" id="KW-1185">Reference proteome</keyword>
<sequence>MKIMRSWIGMSALAAVLLGVTAGAGQAAEVKLRVADSFPVGHFIPKYYTLPFMEKVKAATGGKVDFEYYPAQQLGKVKDFLSLTQAGVADIAYIAPAFISDKMPLSGVVELPGAFPTSCAGTKAYWEVAKSGPLAKEEFAPNGVRLLYMLVNPPYQILSRNEIKGLDSLKGQKLRTAGGAMEIMARKLEVVPVRMAGPEIYESLSRGTMDGLVFPLPNLMEYDLQELVKYSTSGQNFGSFVHNFMINERKFQSLPKDVQAAMLKIGEEITLESCKQIDADVKPAIETLKKAGVTFVELPEKDKQALGPLLSGVGTEWAASLDKRGKPGTAVLEAFNKALKAQ</sequence>
<dbReference type="OrthoDB" id="7822595at2"/>
<feature type="signal peptide" evidence="2">
    <location>
        <begin position="1"/>
        <end position="27"/>
    </location>
</feature>
<gene>
    <name evidence="3" type="ORF">AUP43_09235</name>
</gene>
<dbReference type="InterPro" id="IPR018389">
    <property type="entry name" value="DctP_fam"/>
</dbReference>
<dbReference type="AlphaFoldDB" id="A0A154W333"/>
<evidence type="ECO:0000256" key="2">
    <source>
        <dbReference type="SAM" id="SignalP"/>
    </source>
</evidence>
<reference evidence="3 4" key="1">
    <citation type="submission" date="2015-12" db="EMBL/GenBank/DDBJ databases">
        <title>Genome sequence of Oceanibaculum pacificum MCCC 1A02656.</title>
        <authorList>
            <person name="Lu L."/>
            <person name="Lai Q."/>
            <person name="Shao Z."/>
            <person name="Qian P."/>
        </authorList>
    </citation>
    <scope>NUCLEOTIDE SEQUENCE [LARGE SCALE GENOMIC DNA]</scope>
    <source>
        <strain evidence="3 4">MCCC 1A02656</strain>
    </source>
</reference>
<evidence type="ECO:0000313" key="4">
    <source>
        <dbReference type="Proteomes" id="UP000076400"/>
    </source>
</evidence>
<dbReference type="PANTHER" id="PTHR33376">
    <property type="match status" value="1"/>
</dbReference>
<dbReference type="NCBIfam" id="NF037995">
    <property type="entry name" value="TRAP_S1"/>
    <property type="match status" value="1"/>
</dbReference>
<dbReference type="Gene3D" id="3.40.190.170">
    <property type="entry name" value="Bacterial extracellular solute-binding protein, family 7"/>
    <property type="match status" value="1"/>
</dbReference>
<dbReference type="Proteomes" id="UP000076400">
    <property type="component" value="Unassembled WGS sequence"/>
</dbReference>
<proteinExistence type="predicted"/>
<organism evidence="3 4">
    <name type="scientific">Oceanibaculum pacificum</name>
    <dbReference type="NCBI Taxonomy" id="580166"/>
    <lineage>
        <taxon>Bacteria</taxon>
        <taxon>Pseudomonadati</taxon>
        <taxon>Pseudomonadota</taxon>
        <taxon>Alphaproteobacteria</taxon>
        <taxon>Rhodospirillales</taxon>
        <taxon>Oceanibaculaceae</taxon>
        <taxon>Oceanibaculum</taxon>
    </lineage>
</organism>
<dbReference type="Pfam" id="PF03480">
    <property type="entry name" value="DctP"/>
    <property type="match status" value="1"/>
</dbReference>
<dbReference type="PANTHER" id="PTHR33376:SF15">
    <property type="entry name" value="BLL6794 PROTEIN"/>
    <property type="match status" value="1"/>
</dbReference>
<accession>A0A154W333</accession>
<keyword evidence="1 2" id="KW-0732">Signal</keyword>
<dbReference type="InterPro" id="IPR038404">
    <property type="entry name" value="TRAP_DctP_sf"/>
</dbReference>
<dbReference type="EMBL" id="LPXN01000109">
    <property type="protein sequence ID" value="KZD07965.1"/>
    <property type="molecule type" value="Genomic_DNA"/>
</dbReference>
<feature type="chain" id="PRO_5007602279" evidence="2">
    <location>
        <begin position="28"/>
        <end position="342"/>
    </location>
</feature>
<dbReference type="GO" id="GO:0055085">
    <property type="term" value="P:transmembrane transport"/>
    <property type="evidence" value="ECO:0007669"/>
    <property type="project" value="InterPro"/>
</dbReference>
<protein>
    <submittedName>
        <fullName evidence="3">C4-dicarboxylate ABC transporter</fullName>
    </submittedName>
</protein>
<evidence type="ECO:0000313" key="3">
    <source>
        <dbReference type="EMBL" id="KZD07965.1"/>
    </source>
</evidence>
<name>A0A154W333_9PROT</name>
<evidence type="ECO:0000256" key="1">
    <source>
        <dbReference type="ARBA" id="ARBA00022729"/>
    </source>
</evidence>
<dbReference type="STRING" id="580166.AUP43_09235"/>
<comment type="caution">
    <text evidence="3">The sequence shown here is derived from an EMBL/GenBank/DDBJ whole genome shotgun (WGS) entry which is preliminary data.</text>
</comment>
<dbReference type="CDD" id="cd13601">
    <property type="entry name" value="PBP2_TRAP_DctP1_3_4_like"/>
    <property type="match status" value="1"/>
</dbReference>